<gene>
    <name evidence="2" type="ORF">NCTC7807_03963</name>
</gene>
<organism evidence="2 3">
    <name type="scientific">Streptomyces griseus</name>
    <dbReference type="NCBI Taxonomy" id="1911"/>
    <lineage>
        <taxon>Bacteria</taxon>
        <taxon>Bacillati</taxon>
        <taxon>Actinomycetota</taxon>
        <taxon>Actinomycetes</taxon>
        <taxon>Kitasatosporales</taxon>
        <taxon>Streptomycetaceae</taxon>
        <taxon>Streptomyces</taxon>
    </lineage>
</organism>
<accession>A0A380P3X5</accession>
<dbReference type="Proteomes" id="UP000254150">
    <property type="component" value="Unassembled WGS sequence"/>
</dbReference>
<dbReference type="AlphaFoldDB" id="A0A380P3X5"/>
<sequence length="197" mass="20009">MRPSSRPLSARTPPPGDPRRWAVRPGTGLPGVEQPPRAPLTGEGELHSRAAFPDDLAREPGRVFEARFPRAPARGPAPLRAACPAPLGAACPAPLGAACPAPLGAACPAPLGAACPAPLGAACPAPLGASARPRSARLPGPARRVCPAPLRAAGDARKGRDAGRGGRPVCPRRLSAPPASHAIQNARLRYARGALSR</sequence>
<feature type="region of interest" description="Disordered" evidence="1">
    <location>
        <begin position="150"/>
        <end position="182"/>
    </location>
</feature>
<dbReference type="EMBL" id="UHID01000007">
    <property type="protein sequence ID" value="SUP59903.1"/>
    <property type="molecule type" value="Genomic_DNA"/>
</dbReference>
<protein>
    <submittedName>
        <fullName evidence="2">Uncharacterized protein</fullName>
    </submittedName>
</protein>
<evidence type="ECO:0000313" key="3">
    <source>
        <dbReference type="Proteomes" id="UP000254150"/>
    </source>
</evidence>
<name>A0A380P3X5_STRGR</name>
<reference evidence="2 3" key="1">
    <citation type="submission" date="2018-06" db="EMBL/GenBank/DDBJ databases">
        <authorList>
            <consortium name="Pathogen Informatics"/>
            <person name="Doyle S."/>
        </authorList>
    </citation>
    <scope>NUCLEOTIDE SEQUENCE [LARGE SCALE GENOMIC DNA]</scope>
    <source>
        <strain evidence="2 3">NCTC7807</strain>
    </source>
</reference>
<feature type="compositionally biased region" description="Basic and acidic residues" evidence="1">
    <location>
        <begin position="154"/>
        <end position="164"/>
    </location>
</feature>
<evidence type="ECO:0000313" key="2">
    <source>
        <dbReference type="EMBL" id="SUP59903.1"/>
    </source>
</evidence>
<proteinExistence type="predicted"/>
<feature type="region of interest" description="Disordered" evidence="1">
    <location>
        <begin position="1"/>
        <end position="59"/>
    </location>
</feature>
<evidence type="ECO:0000256" key="1">
    <source>
        <dbReference type="SAM" id="MobiDB-lite"/>
    </source>
</evidence>